<evidence type="ECO:0000313" key="2">
    <source>
        <dbReference type="Proteomes" id="UP000092445"/>
    </source>
</evidence>
<organism evidence="1 2">
    <name type="scientific">Glossina pallidipes</name>
    <name type="common">Tsetse fly</name>
    <dbReference type="NCBI Taxonomy" id="7398"/>
    <lineage>
        <taxon>Eukaryota</taxon>
        <taxon>Metazoa</taxon>
        <taxon>Ecdysozoa</taxon>
        <taxon>Arthropoda</taxon>
        <taxon>Hexapoda</taxon>
        <taxon>Insecta</taxon>
        <taxon>Pterygota</taxon>
        <taxon>Neoptera</taxon>
        <taxon>Endopterygota</taxon>
        <taxon>Diptera</taxon>
        <taxon>Brachycera</taxon>
        <taxon>Muscomorpha</taxon>
        <taxon>Hippoboscoidea</taxon>
        <taxon>Glossinidae</taxon>
        <taxon>Glossina</taxon>
    </lineage>
</organism>
<dbReference type="Proteomes" id="UP000092445">
    <property type="component" value="Unassembled WGS sequence"/>
</dbReference>
<keyword evidence="2" id="KW-1185">Reference proteome</keyword>
<name>A0A1A9Z4T3_GLOPL</name>
<protein>
    <submittedName>
        <fullName evidence="1">Uncharacterized protein</fullName>
    </submittedName>
</protein>
<sequence length="127" mass="14650">MTDRTLPTYGRQEFQASNLKQQYRYGTLRKPMNENTYHVLYGMSNTTNSRSTVGYGHWICYYATALNMLTSALPAITLSMDHAMLFYSIAISPWAIRKWFKIPNSEKQLTLANLCFMPNAIGDFMEI</sequence>
<dbReference type="EnsemblMetazoa" id="GPAI003946-RA">
    <property type="protein sequence ID" value="GPAI003946-PA"/>
    <property type="gene ID" value="GPAI003946"/>
</dbReference>
<proteinExistence type="predicted"/>
<evidence type="ECO:0000313" key="1">
    <source>
        <dbReference type="EnsemblMetazoa" id="GPAI003946-PA"/>
    </source>
</evidence>
<dbReference type="VEuPathDB" id="VectorBase:GPAI003946"/>
<reference evidence="2" key="1">
    <citation type="submission" date="2014-03" db="EMBL/GenBank/DDBJ databases">
        <authorList>
            <person name="Aksoy S."/>
            <person name="Warren W."/>
            <person name="Wilson R.K."/>
        </authorList>
    </citation>
    <scope>NUCLEOTIDE SEQUENCE [LARGE SCALE GENOMIC DNA]</scope>
    <source>
        <strain evidence="2">IAEA</strain>
    </source>
</reference>
<reference evidence="1" key="2">
    <citation type="submission" date="2020-05" db="UniProtKB">
        <authorList>
            <consortium name="EnsemblMetazoa"/>
        </authorList>
    </citation>
    <scope>IDENTIFICATION</scope>
    <source>
        <strain evidence="1">IAEA</strain>
    </source>
</reference>
<dbReference type="AlphaFoldDB" id="A0A1A9Z4T3"/>
<accession>A0A1A9Z4T3</accession>